<evidence type="ECO:0000256" key="1">
    <source>
        <dbReference type="SAM" id="MobiDB-lite"/>
    </source>
</evidence>
<feature type="compositionally biased region" description="Basic and acidic residues" evidence="1">
    <location>
        <begin position="20"/>
        <end position="32"/>
    </location>
</feature>
<protein>
    <submittedName>
        <fullName evidence="2">Uncharacterized protein</fullName>
    </submittedName>
</protein>
<feature type="compositionally biased region" description="Basic and acidic residues" evidence="1">
    <location>
        <begin position="160"/>
        <end position="182"/>
    </location>
</feature>
<feature type="region of interest" description="Disordered" evidence="1">
    <location>
        <begin position="1"/>
        <end position="192"/>
    </location>
</feature>
<dbReference type="EMBL" id="JAANBB010000569">
    <property type="protein sequence ID" value="KAF7539134.1"/>
    <property type="molecule type" value="Genomic_DNA"/>
</dbReference>
<organism evidence="2 3">
    <name type="scientific">Cylindrodendrum hubeiense</name>
    <dbReference type="NCBI Taxonomy" id="595255"/>
    <lineage>
        <taxon>Eukaryota</taxon>
        <taxon>Fungi</taxon>
        <taxon>Dikarya</taxon>
        <taxon>Ascomycota</taxon>
        <taxon>Pezizomycotina</taxon>
        <taxon>Sordariomycetes</taxon>
        <taxon>Hypocreomycetidae</taxon>
        <taxon>Hypocreales</taxon>
        <taxon>Nectriaceae</taxon>
        <taxon>Cylindrodendrum</taxon>
    </lineage>
</organism>
<feature type="compositionally biased region" description="Basic and acidic residues" evidence="1">
    <location>
        <begin position="82"/>
        <end position="116"/>
    </location>
</feature>
<gene>
    <name evidence="2" type="ORF">G7Z17_g12485</name>
</gene>
<proteinExistence type="predicted"/>
<feature type="compositionally biased region" description="Basic residues" evidence="1">
    <location>
        <begin position="33"/>
        <end position="43"/>
    </location>
</feature>
<sequence>MDPSAMEGLDDFEKSLAAGKAEREKEERDREERRHRKHKHHHRHDSERDGERDKGKERDRHRHRRHRDDDDDSHRSKRSRHSRDDKDDERRSRHRDREEREHKTAEPKQDDEKPPSDDADDAAEASKPLVRDSWMTAPSSIEIDYVHRPDNAAKPPSPKPEPKRVLHHRELNRDIDAVLDKPADDDDTPSERTFDYTFGDAGSGWRMTKLRAVYSQAEDRDCSVDEAAIERFGNLQEFDDAREEKEELERRKLSA</sequence>
<name>A0A9P5H2Z3_9HYPO</name>
<comment type="caution">
    <text evidence="2">The sequence shown here is derived from an EMBL/GenBank/DDBJ whole genome shotgun (WGS) entry which is preliminary data.</text>
</comment>
<accession>A0A9P5H2Z3</accession>
<evidence type="ECO:0000313" key="2">
    <source>
        <dbReference type="EMBL" id="KAF7539134.1"/>
    </source>
</evidence>
<dbReference type="OrthoDB" id="2113965at2759"/>
<feature type="compositionally biased region" description="Basic and acidic residues" evidence="1">
    <location>
        <begin position="44"/>
        <end position="58"/>
    </location>
</feature>
<keyword evidence="3" id="KW-1185">Reference proteome</keyword>
<dbReference type="Proteomes" id="UP000722485">
    <property type="component" value="Unassembled WGS sequence"/>
</dbReference>
<reference evidence="2" key="1">
    <citation type="submission" date="2020-03" db="EMBL/GenBank/DDBJ databases">
        <title>Draft Genome Sequence of Cylindrodendrum hubeiense.</title>
        <authorList>
            <person name="Buettner E."/>
            <person name="Kellner H."/>
        </authorList>
    </citation>
    <scope>NUCLEOTIDE SEQUENCE</scope>
    <source>
        <strain evidence="2">IHI 201604</strain>
    </source>
</reference>
<dbReference type="AlphaFoldDB" id="A0A9P5H2Z3"/>
<evidence type="ECO:0000313" key="3">
    <source>
        <dbReference type="Proteomes" id="UP000722485"/>
    </source>
</evidence>